<feature type="chain" id="PRO_5037917165" description="Outer membrane protein beta-barrel domain-containing protein" evidence="1">
    <location>
        <begin position="20"/>
        <end position="196"/>
    </location>
</feature>
<dbReference type="SUPFAM" id="SSF56925">
    <property type="entry name" value="OMPA-like"/>
    <property type="match status" value="1"/>
</dbReference>
<comment type="caution">
    <text evidence="3">The sequence shown here is derived from an EMBL/GenBank/DDBJ whole genome shotgun (WGS) entry which is preliminary data.</text>
</comment>
<dbReference type="EMBL" id="BMWS01000002">
    <property type="protein sequence ID" value="GGX04915.1"/>
    <property type="molecule type" value="Genomic_DNA"/>
</dbReference>
<dbReference type="Proteomes" id="UP000601108">
    <property type="component" value="Unassembled WGS sequence"/>
</dbReference>
<reference evidence="3 4" key="1">
    <citation type="journal article" date="2014" name="Int. J. Syst. Evol. Microbiol.">
        <title>Complete genome sequence of Corynebacterium casei LMG S-19264T (=DSM 44701T), isolated from a smear-ripened cheese.</title>
        <authorList>
            <consortium name="US DOE Joint Genome Institute (JGI-PGF)"/>
            <person name="Walter F."/>
            <person name="Albersmeier A."/>
            <person name="Kalinowski J."/>
            <person name="Ruckert C."/>
        </authorList>
    </citation>
    <scope>NUCLEOTIDE SEQUENCE [LARGE SCALE GENOMIC DNA]</scope>
    <source>
        <strain evidence="3 4">KCTC 12285</strain>
    </source>
</reference>
<feature type="domain" description="Outer membrane protein beta-barrel" evidence="2">
    <location>
        <begin position="18"/>
        <end position="178"/>
    </location>
</feature>
<dbReference type="InterPro" id="IPR011250">
    <property type="entry name" value="OMP/PagP_B-barrel"/>
</dbReference>
<dbReference type="RefSeq" id="WP_027410822.1">
    <property type="nucleotide sequence ID" value="NZ_BMWS01000002.1"/>
</dbReference>
<gene>
    <name evidence="3" type="ORF">GCM10007384_03200</name>
</gene>
<dbReference type="Gene3D" id="2.40.160.20">
    <property type="match status" value="1"/>
</dbReference>
<dbReference type="Pfam" id="PF13568">
    <property type="entry name" value="OMP_b-brl_2"/>
    <property type="match status" value="1"/>
</dbReference>
<keyword evidence="4" id="KW-1185">Reference proteome</keyword>
<keyword evidence="1" id="KW-0732">Signal</keyword>
<evidence type="ECO:0000313" key="3">
    <source>
        <dbReference type="EMBL" id="GGX04915.1"/>
    </source>
</evidence>
<feature type="signal peptide" evidence="1">
    <location>
        <begin position="1"/>
        <end position="19"/>
    </location>
</feature>
<name>A0A918JS84_9FLAO</name>
<organism evidence="3 4">
    <name type="scientific">Aquimarina muelleri</name>
    <dbReference type="NCBI Taxonomy" id="279356"/>
    <lineage>
        <taxon>Bacteria</taxon>
        <taxon>Pseudomonadati</taxon>
        <taxon>Bacteroidota</taxon>
        <taxon>Flavobacteriia</taxon>
        <taxon>Flavobacteriales</taxon>
        <taxon>Flavobacteriaceae</taxon>
        <taxon>Aquimarina</taxon>
    </lineage>
</organism>
<dbReference type="InterPro" id="IPR025665">
    <property type="entry name" value="Beta-barrel_OMP_2"/>
</dbReference>
<dbReference type="AlphaFoldDB" id="A0A918JS84"/>
<accession>A0A918JS84</accession>
<evidence type="ECO:0000313" key="4">
    <source>
        <dbReference type="Proteomes" id="UP000601108"/>
    </source>
</evidence>
<proteinExistence type="predicted"/>
<protein>
    <recommendedName>
        <fullName evidence="2">Outer membrane protein beta-barrel domain-containing protein</fullName>
    </recommendedName>
</protein>
<sequence length="196" mass="21791">MKKVILFLTLTFCSTFLFAQQDTSNKIQLGARGGVNFATITGDDFESPESRTSFYAGLVAEGFVTDRFSLQSEVFYSGQGFDIEETLITPKAEYQIGYIQVPVLAKIYLVEGLNIHAGPQFGFKVNEEIDFDPNSDGGDFDMDQIKDFDFQLAAGAEYKFSNGLFIQARYTYGFSEVIKDTDVHNSVLSAGLGFMF</sequence>
<evidence type="ECO:0000256" key="1">
    <source>
        <dbReference type="SAM" id="SignalP"/>
    </source>
</evidence>
<evidence type="ECO:0000259" key="2">
    <source>
        <dbReference type="Pfam" id="PF13568"/>
    </source>
</evidence>